<evidence type="ECO:0000256" key="1">
    <source>
        <dbReference type="SAM" id="MobiDB-lite"/>
    </source>
</evidence>
<dbReference type="SMART" id="SM00391">
    <property type="entry name" value="MBD"/>
    <property type="match status" value="1"/>
</dbReference>
<dbReference type="Gene3D" id="3.30.890.10">
    <property type="entry name" value="Methyl-cpg-binding Protein 2, Chain A"/>
    <property type="match status" value="1"/>
</dbReference>
<accession>A0AA88HWS9</accession>
<proteinExistence type="predicted"/>
<sequence>MEKTKVEVAVSSEELKKLSLGDTQVIDTAFNLLDLDKPQILPERRPIGVSDKEKDSECIVTSTDDLQTDTGEDSKAVSDSQRVKEKIEDLIEDIPDSQHEEEKNTDKINSTSQSQESESKLIKVQNKRESDSEDEKVLKRRKIIKNEGAHNTSTSTNSDNYIAPAGWSRTVTQRKSGASAGKYDVYFFSPDGKKLRSRVEVQGYLEQNNIKNLKVTDFEFSSPLIHSNDLHTQAKLPTRSEVRKAVTSKNKITKKKCIMPKNRVIQRKALTNVKRVKKQDTPKKYVTFSDSKKSKVYAQSSPFTSSFRKSFSGRKTSTRSTPILSSTRGRKIFPKSPSSPIEEPKRNARRRIEKSPEVERIAPMKKEKKVKPIEKKKLPLIKKMENRTTKSATQVKRKHRRISQLPLRYREENEEEGAAKKEPIKKKALRSTSKEREKKEKQTVEKEDEEFNPILKECKPTSSGRQTRLPARFTLEDVEPSPAPRKPVKNAPKASTKKKMKGRVSRKMIMTRGKKDAIAKRNIEKEKKALEHDVLLLKSAVSSTPQVSDTEEDAFLTLKRSNVETPVTESPIRLPMSGGGEDDSIVIDKVEDTSPALFTPRYLRKKGPNKALEALKKVPAGYTEAISRTVSKKKKFEIKESKKLPKTPKSDVRKKIRPLSSPVDYPGLQVGTTMTSSGRIVKAPNRISPSPPPEKKVKEDNIHLAQKRDIPLPKQKKQKKQTFRAKVPKVSKKMYNEEASSDLDEKKARSSRNPYLDYIMSSDHARTPSPEDFLFDTLQNEDMRRPELEVRRKPAPVIKVPSNRKADKGMPRFSKSSFPSNEFDPDDLFDPHKENRFRKMQHELDDSIDGLDMIELQLQVTGSRHDDLTPKIQQIFFKRLKAQYRWN</sequence>
<gene>
    <name evidence="3" type="ORF">QYM36_005776</name>
</gene>
<feature type="region of interest" description="Disordered" evidence="1">
    <location>
        <begin position="305"/>
        <end position="520"/>
    </location>
</feature>
<feature type="region of interest" description="Disordered" evidence="1">
    <location>
        <begin position="638"/>
        <end position="751"/>
    </location>
</feature>
<feature type="region of interest" description="Disordered" evidence="1">
    <location>
        <begin position="564"/>
        <end position="584"/>
    </location>
</feature>
<dbReference type="PROSITE" id="PS50982">
    <property type="entry name" value="MBD"/>
    <property type="match status" value="1"/>
</dbReference>
<keyword evidence="4" id="KW-1185">Reference proteome</keyword>
<dbReference type="SUPFAM" id="SSF54171">
    <property type="entry name" value="DNA-binding domain"/>
    <property type="match status" value="1"/>
</dbReference>
<feature type="region of interest" description="Disordered" evidence="1">
    <location>
        <begin position="43"/>
        <end position="159"/>
    </location>
</feature>
<dbReference type="EMBL" id="JAVRJZ010000009">
    <property type="protein sequence ID" value="KAK2718553.1"/>
    <property type="molecule type" value="Genomic_DNA"/>
</dbReference>
<evidence type="ECO:0000313" key="4">
    <source>
        <dbReference type="Proteomes" id="UP001187531"/>
    </source>
</evidence>
<evidence type="ECO:0000259" key="2">
    <source>
        <dbReference type="PROSITE" id="PS50982"/>
    </source>
</evidence>
<dbReference type="Pfam" id="PF01429">
    <property type="entry name" value="MBD"/>
    <property type="match status" value="1"/>
</dbReference>
<feature type="compositionally biased region" description="Basic and acidic residues" evidence="1">
    <location>
        <begin position="353"/>
        <end position="388"/>
    </location>
</feature>
<evidence type="ECO:0000313" key="3">
    <source>
        <dbReference type="EMBL" id="KAK2718553.1"/>
    </source>
</evidence>
<feature type="compositionally biased region" description="Basic and acidic residues" evidence="1">
    <location>
        <begin position="693"/>
        <end position="711"/>
    </location>
</feature>
<comment type="caution">
    <text evidence="3">The sequence shown here is derived from an EMBL/GenBank/DDBJ whole genome shotgun (WGS) entry which is preliminary data.</text>
</comment>
<feature type="compositionally biased region" description="Polar residues" evidence="1">
    <location>
        <begin position="305"/>
        <end position="327"/>
    </location>
</feature>
<dbReference type="InterPro" id="IPR001739">
    <property type="entry name" value="Methyl_CpG_DNA-bd"/>
</dbReference>
<dbReference type="InterPro" id="IPR016177">
    <property type="entry name" value="DNA-bd_dom_sf"/>
</dbReference>
<feature type="domain" description="MBD" evidence="2">
    <location>
        <begin position="153"/>
        <end position="225"/>
    </location>
</feature>
<dbReference type="Proteomes" id="UP001187531">
    <property type="component" value="Unassembled WGS sequence"/>
</dbReference>
<feature type="compositionally biased region" description="Basic residues" evidence="1">
    <location>
        <begin position="714"/>
        <end position="732"/>
    </location>
</feature>
<feature type="compositionally biased region" description="Basic and acidic residues" evidence="1">
    <location>
        <begin position="117"/>
        <end position="130"/>
    </location>
</feature>
<name>A0AA88HWS9_ARTSF</name>
<feature type="compositionally biased region" description="Basic and acidic residues" evidence="1">
    <location>
        <begin position="72"/>
        <end position="89"/>
    </location>
</feature>
<feature type="region of interest" description="Disordered" evidence="1">
    <location>
        <begin position="788"/>
        <end position="826"/>
    </location>
</feature>
<feature type="compositionally biased region" description="Basic and acidic residues" evidence="1">
    <location>
        <begin position="638"/>
        <end position="653"/>
    </location>
</feature>
<dbReference type="AlphaFoldDB" id="A0AA88HWS9"/>
<feature type="compositionally biased region" description="Basic and acidic residues" evidence="1">
    <location>
        <begin position="432"/>
        <end position="445"/>
    </location>
</feature>
<feature type="compositionally biased region" description="Basic and acidic residues" evidence="1">
    <location>
        <begin position="96"/>
        <end position="106"/>
    </location>
</feature>
<feature type="compositionally biased region" description="Basic residues" evidence="1">
    <location>
        <begin position="495"/>
        <end position="506"/>
    </location>
</feature>
<dbReference type="GO" id="GO:0003677">
    <property type="term" value="F:DNA binding"/>
    <property type="evidence" value="ECO:0007669"/>
    <property type="project" value="InterPro"/>
</dbReference>
<dbReference type="EMBL" id="JAVRJZ010000009">
    <property type="protein sequence ID" value="KAK2718554.1"/>
    <property type="molecule type" value="Genomic_DNA"/>
</dbReference>
<feature type="compositionally biased region" description="Polar residues" evidence="1">
    <location>
        <begin position="107"/>
        <end position="116"/>
    </location>
</feature>
<feature type="compositionally biased region" description="Basic and acidic residues" evidence="1">
    <location>
        <begin position="43"/>
        <end position="57"/>
    </location>
</feature>
<protein>
    <recommendedName>
        <fullName evidence="2">MBD domain-containing protein</fullName>
    </recommendedName>
</protein>
<dbReference type="CDD" id="cd00122">
    <property type="entry name" value="MBD"/>
    <property type="match status" value="1"/>
</dbReference>
<feature type="compositionally biased region" description="Polar residues" evidence="1">
    <location>
        <begin position="149"/>
        <end position="159"/>
    </location>
</feature>
<organism evidence="3 4">
    <name type="scientific">Artemia franciscana</name>
    <name type="common">Brine shrimp</name>
    <name type="synonym">Artemia sanfranciscana</name>
    <dbReference type="NCBI Taxonomy" id="6661"/>
    <lineage>
        <taxon>Eukaryota</taxon>
        <taxon>Metazoa</taxon>
        <taxon>Ecdysozoa</taxon>
        <taxon>Arthropoda</taxon>
        <taxon>Crustacea</taxon>
        <taxon>Branchiopoda</taxon>
        <taxon>Anostraca</taxon>
        <taxon>Artemiidae</taxon>
        <taxon>Artemia</taxon>
    </lineage>
</organism>
<reference evidence="3" key="1">
    <citation type="submission" date="2023-07" db="EMBL/GenBank/DDBJ databases">
        <title>Chromosome-level genome assembly of Artemia franciscana.</title>
        <authorList>
            <person name="Jo E."/>
        </authorList>
    </citation>
    <scope>NUCLEOTIDE SEQUENCE</scope>
    <source>
        <tissue evidence="3">Whole body</tissue>
    </source>
</reference>